<keyword evidence="3" id="KW-1185">Reference proteome</keyword>
<reference evidence="2 3" key="1">
    <citation type="journal article" date="2010" name="Proc. Natl. Acad. Sci. U.S.A.">
        <title>Insights into evolution of multicellular fungi from the assembled chromosomes of the mushroom Coprinopsis cinerea (Coprinus cinereus).</title>
        <authorList>
            <person name="Stajich J.E."/>
            <person name="Wilke S.K."/>
            <person name="Ahren D."/>
            <person name="Au C.H."/>
            <person name="Birren B.W."/>
            <person name="Borodovsky M."/>
            <person name="Burns C."/>
            <person name="Canback B."/>
            <person name="Casselton L.A."/>
            <person name="Cheng C.K."/>
            <person name="Deng J."/>
            <person name="Dietrich F.S."/>
            <person name="Fargo D.C."/>
            <person name="Farman M.L."/>
            <person name="Gathman A.C."/>
            <person name="Goldberg J."/>
            <person name="Guigo R."/>
            <person name="Hoegger P.J."/>
            <person name="Hooker J.B."/>
            <person name="Huggins A."/>
            <person name="James T.Y."/>
            <person name="Kamada T."/>
            <person name="Kilaru S."/>
            <person name="Kodira C."/>
            <person name="Kues U."/>
            <person name="Kupfer D."/>
            <person name="Kwan H.S."/>
            <person name="Lomsadze A."/>
            <person name="Li W."/>
            <person name="Lilly W.W."/>
            <person name="Ma L.J."/>
            <person name="Mackey A.J."/>
            <person name="Manning G."/>
            <person name="Martin F."/>
            <person name="Muraguchi H."/>
            <person name="Natvig D.O."/>
            <person name="Palmerini H."/>
            <person name="Ramesh M.A."/>
            <person name="Rehmeyer C.J."/>
            <person name="Roe B.A."/>
            <person name="Shenoy N."/>
            <person name="Stanke M."/>
            <person name="Ter-Hovhannisyan V."/>
            <person name="Tunlid A."/>
            <person name="Velagapudi R."/>
            <person name="Vision T.J."/>
            <person name="Zeng Q."/>
            <person name="Zolan M.E."/>
            <person name="Pukkila P.J."/>
        </authorList>
    </citation>
    <scope>NUCLEOTIDE SEQUENCE [LARGE SCALE GENOMIC DNA]</scope>
    <source>
        <strain evidence="3">Okayama-7 / 130 / ATCC MYA-4618 / FGSC 9003</strain>
    </source>
</reference>
<gene>
    <name evidence="2" type="ORF">CC1G_13180</name>
</gene>
<accession>A8NL06</accession>
<dbReference type="KEGG" id="cci:CC1G_13180"/>
<evidence type="ECO:0000256" key="1">
    <source>
        <dbReference type="SAM" id="MobiDB-lite"/>
    </source>
</evidence>
<protein>
    <submittedName>
        <fullName evidence="2">Uncharacterized protein</fullName>
    </submittedName>
</protein>
<dbReference type="HOGENOM" id="CLU_2621940_0_0_1"/>
<sequence>MVPGFQTRWWLETTPLPLSSTNLDPLPPPASLPPLVSITSEDWKPQGSNCGAGSKRMGPGSFDTEKRNVSNQPKLRGA</sequence>
<dbReference type="RefSeq" id="XP_001834586.2">
    <property type="nucleotide sequence ID" value="XM_001834534.2"/>
</dbReference>
<dbReference type="VEuPathDB" id="FungiDB:CC1G_13180"/>
<organism evidence="2 3">
    <name type="scientific">Coprinopsis cinerea (strain Okayama-7 / 130 / ATCC MYA-4618 / FGSC 9003)</name>
    <name type="common">Inky cap fungus</name>
    <name type="synonym">Hormographiella aspergillata</name>
    <dbReference type="NCBI Taxonomy" id="240176"/>
    <lineage>
        <taxon>Eukaryota</taxon>
        <taxon>Fungi</taxon>
        <taxon>Dikarya</taxon>
        <taxon>Basidiomycota</taxon>
        <taxon>Agaricomycotina</taxon>
        <taxon>Agaricomycetes</taxon>
        <taxon>Agaricomycetidae</taxon>
        <taxon>Agaricales</taxon>
        <taxon>Agaricineae</taxon>
        <taxon>Psathyrellaceae</taxon>
        <taxon>Coprinopsis</taxon>
    </lineage>
</organism>
<dbReference type="EMBL" id="AACS02000012">
    <property type="protein sequence ID" value="EAU87229.2"/>
    <property type="molecule type" value="Genomic_DNA"/>
</dbReference>
<name>A8NL06_COPC7</name>
<dbReference type="Proteomes" id="UP000001861">
    <property type="component" value="Unassembled WGS sequence"/>
</dbReference>
<proteinExistence type="predicted"/>
<dbReference type="InParanoid" id="A8NL06"/>
<dbReference type="GeneID" id="6011107"/>
<comment type="caution">
    <text evidence="2">The sequence shown here is derived from an EMBL/GenBank/DDBJ whole genome shotgun (WGS) entry which is preliminary data.</text>
</comment>
<feature type="compositionally biased region" description="Polar residues" evidence="1">
    <location>
        <begin position="69"/>
        <end position="78"/>
    </location>
</feature>
<evidence type="ECO:0000313" key="2">
    <source>
        <dbReference type="EMBL" id="EAU87229.2"/>
    </source>
</evidence>
<dbReference type="AlphaFoldDB" id="A8NL06"/>
<feature type="region of interest" description="Disordered" evidence="1">
    <location>
        <begin position="18"/>
        <end position="78"/>
    </location>
</feature>
<evidence type="ECO:0000313" key="3">
    <source>
        <dbReference type="Proteomes" id="UP000001861"/>
    </source>
</evidence>